<evidence type="ECO:0000313" key="2">
    <source>
        <dbReference type="EMBL" id="SDP40575.1"/>
    </source>
</evidence>
<dbReference type="Proteomes" id="UP000198795">
    <property type="component" value="Unassembled WGS sequence"/>
</dbReference>
<feature type="compositionally biased region" description="Basic residues" evidence="1">
    <location>
        <begin position="68"/>
        <end position="79"/>
    </location>
</feature>
<evidence type="ECO:0000313" key="3">
    <source>
        <dbReference type="Proteomes" id="UP000198795"/>
    </source>
</evidence>
<reference evidence="2 3" key="1">
    <citation type="submission" date="2016-10" db="EMBL/GenBank/DDBJ databases">
        <authorList>
            <person name="Varghese N."/>
            <person name="Submissions S."/>
        </authorList>
    </citation>
    <scope>NUCLEOTIDE SEQUENCE [LARGE SCALE GENOMIC DNA]</scope>
    <source>
        <strain evidence="2 3">CGMCC 1.6497</strain>
    </source>
</reference>
<sequence>MSRPIRVKVDGLREIANALQTQLPVATSKNVMLRVLKKRAKPIAATAEAHVAVKTGDLKKSITVSTRLTKRQRRQHKKMHRDEVDVFVGPGSDPAGHLQEFGSSKHPAQPFMRPAWDAHESTLLEGIGEDMWAEIEKASARLARKAAKAAKG</sequence>
<keyword evidence="3" id="KW-1185">Reference proteome</keyword>
<dbReference type="RefSeq" id="WP_090229694.1">
    <property type="nucleotide sequence ID" value="NZ_FNJC01000004.1"/>
</dbReference>
<comment type="caution">
    <text evidence="2">The sequence shown here is derived from an EMBL/GenBank/DDBJ whole genome shotgun (WGS) entry which is preliminary data.</text>
</comment>
<organism evidence="2 3">
    <name type="scientific">Filomicrobium insigne</name>
    <dbReference type="NCBI Taxonomy" id="418854"/>
    <lineage>
        <taxon>Bacteria</taxon>
        <taxon>Pseudomonadati</taxon>
        <taxon>Pseudomonadota</taxon>
        <taxon>Alphaproteobacteria</taxon>
        <taxon>Hyphomicrobiales</taxon>
        <taxon>Hyphomicrobiaceae</taxon>
        <taxon>Filomicrobium</taxon>
    </lineage>
</organism>
<dbReference type="NCBIfam" id="TIGR01725">
    <property type="entry name" value="phge_HK97_gp10"/>
    <property type="match status" value="1"/>
</dbReference>
<dbReference type="Pfam" id="PF04883">
    <property type="entry name" value="HK97-gp10_like"/>
    <property type="match status" value="1"/>
</dbReference>
<protein>
    <submittedName>
        <fullName evidence="2">Phage protein, HK97 gp10 family</fullName>
    </submittedName>
</protein>
<evidence type="ECO:0000256" key="1">
    <source>
        <dbReference type="SAM" id="MobiDB-lite"/>
    </source>
</evidence>
<gene>
    <name evidence="2" type="ORF">SAMN04488061_2879</name>
</gene>
<dbReference type="InterPro" id="IPR010064">
    <property type="entry name" value="HK97-gp10_tail"/>
</dbReference>
<name>A0A1H0SFV9_9HYPH</name>
<accession>A0A1H0SFV9</accession>
<dbReference type="EMBL" id="FNJC01000004">
    <property type="protein sequence ID" value="SDP40575.1"/>
    <property type="molecule type" value="Genomic_DNA"/>
</dbReference>
<proteinExistence type="predicted"/>
<feature type="region of interest" description="Disordered" evidence="1">
    <location>
        <begin position="67"/>
        <end position="108"/>
    </location>
</feature>